<organism evidence="1">
    <name type="scientific">Ralstonia syzygii R24</name>
    <dbReference type="NCBI Taxonomy" id="907261"/>
    <lineage>
        <taxon>Bacteria</taxon>
        <taxon>Pseudomonadati</taxon>
        <taxon>Pseudomonadota</taxon>
        <taxon>Betaproteobacteria</taxon>
        <taxon>Burkholderiales</taxon>
        <taxon>Burkholderiaceae</taxon>
        <taxon>Ralstonia</taxon>
        <taxon>Ralstonia solanacearum species complex</taxon>
    </lineage>
</organism>
<reference evidence="1" key="2">
    <citation type="submission" date="2011-04" db="EMBL/GenBank/DDBJ databases">
        <authorList>
            <person name="Genoscope - CEA"/>
        </authorList>
    </citation>
    <scope>NUCLEOTIDE SEQUENCE</scope>
    <source>
        <strain evidence="1">R24</strain>
    </source>
</reference>
<reference evidence="1" key="1">
    <citation type="journal article" date="2011" name="PLoS ONE">
        <title>Ralstonia syzygii, the Blood Disease Bacterium and some Asian R. solanacearum strains form a single genomic species despite divergent lifestyles.</title>
        <authorList>
            <person name="Remenant B."/>
            <person name="de Cambiaire J.C."/>
            <person name="Cellier G."/>
            <person name="Jacobs J.M."/>
            <person name="Mangenot S."/>
            <person name="Barbe V."/>
            <person name="Lajus A."/>
            <person name="Vallenet D."/>
            <person name="Medigue C."/>
            <person name="Fegan M."/>
            <person name="Allen C."/>
            <person name="Prior P."/>
        </authorList>
    </citation>
    <scope>NUCLEOTIDE SEQUENCE</scope>
    <source>
        <strain evidence="1">R24</strain>
    </source>
</reference>
<sequence length="117" mass="13068">MLATDRTPAGRRALFGASLPVTVVRRRRQSWRTPEDSQGECACQAPSGVEIRDASQAIGCLESGGQNRAQRRPSQSAPFSHDARHEFIDWNIRFQYILSSIKYNFRIATTQCEVVGA</sequence>
<accession>G3A8Y8</accession>
<evidence type="ECO:0000313" key="1">
    <source>
        <dbReference type="EMBL" id="CCA87724.1"/>
    </source>
</evidence>
<dbReference type="AlphaFoldDB" id="G3A8Y8"/>
<gene>
    <name evidence="1" type="ORF">RALSY_mp10243</name>
</gene>
<proteinExistence type="predicted"/>
<protein>
    <submittedName>
        <fullName evidence="1">Uncharacterized protein</fullName>
    </submittedName>
</protein>
<dbReference type="EMBL" id="FR854090">
    <property type="protein sequence ID" value="CCA87724.1"/>
    <property type="molecule type" value="Genomic_DNA"/>
</dbReference>
<name>G3A8Y8_9RALS</name>